<dbReference type="PANTHER" id="PTHR11703">
    <property type="entry name" value="DEOXYHYPUSINE SYNTHASE"/>
    <property type="match status" value="1"/>
</dbReference>
<dbReference type="GO" id="GO:0034038">
    <property type="term" value="F:deoxyhypusine synthase activity"/>
    <property type="evidence" value="ECO:0007669"/>
    <property type="project" value="TreeGrafter"/>
</dbReference>
<gene>
    <name evidence="3" type="ORF">SS50377_11644</name>
    <name evidence="4" type="ORF">SS50377_25872</name>
</gene>
<dbReference type="InterPro" id="IPR002773">
    <property type="entry name" value="Deoxyhypusine_synthase"/>
</dbReference>
<dbReference type="EMBL" id="AUWU02000006">
    <property type="protein sequence ID" value="KAH0571682.1"/>
    <property type="molecule type" value="Genomic_DNA"/>
</dbReference>
<dbReference type="SUPFAM" id="SSF52467">
    <property type="entry name" value="DHS-like NAD/FAD-binding domain"/>
    <property type="match status" value="1"/>
</dbReference>
<dbReference type="InterPro" id="IPR029035">
    <property type="entry name" value="DHS-like_NAD/FAD-binding_dom"/>
</dbReference>
<accession>V6LUG1</accession>
<evidence type="ECO:0000313" key="3">
    <source>
        <dbReference type="EMBL" id="EST48205.1"/>
    </source>
</evidence>
<dbReference type="Gene3D" id="3.40.910.10">
    <property type="entry name" value="Deoxyhypusine synthase"/>
    <property type="match status" value="1"/>
</dbReference>
<dbReference type="PANTHER" id="PTHR11703:SF0">
    <property type="entry name" value="DEOXYHYPUSINE SYNTHASE"/>
    <property type="match status" value="1"/>
</dbReference>
<evidence type="ECO:0000313" key="4">
    <source>
        <dbReference type="EMBL" id="KAH0571682.1"/>
    </source>
</evidence>
<dbReference type="VEuPathDB" id="GiardiaDB:SS50377_25872"/>
<dbReference type="GO" id="GO:0005737">
    <property type="term" value="C:cytoplasm"/>
    <property type="evidence" value="ECO:0007669"/>
    <property type="project" value="TreeGrafter"/>
</dbReference>
<dbReference type="Pfam" id="PF01916">
    <property type="entry name" value="DS"/>
    <property type="match status" value="1"/>
</dbReference>
<keyword evidence="2" id="KW-0520">NAD</keyword>
<dbReference type="Proteomes" id="UP000018208">
    <property type="component" value="Unassembled WGS sequence"/>
</dbReference>
<sequence length="330" mass="36254">MEDWLLADFQDLIIPHKTTSSVSYFDTTVNTVADLLVSFTTTGLQASQLSHAYQIIKHAASQREQYSTFLSATSSVILSGVRNIIIRLCELGFIQLLSLPFCAIEADIIQALRGLYRDTKECQDGLVSDSDILIPFMSDAIKAAELAQKNNFHFTPQRFIHFLGEYLNNQSLISTCSKKRIPIFCPAITDCKSAQLFADSNLVIDLVGDTRGLNRAARISNQLLTICLGGGVSKHQINKASIFNDRGADSAVYFINGEEFDGSDSGASPLEAMACGKLKIGGDWAKVHGECSIGFSIVGAQIIKDIGEQIPRNNEDLQETYWQVLEDSLK</sequence>
<keyword evidence="5" id="KW-1185">Reference proteome</keyword>
<evidence type="ECO:0000256" key="2">
    <source>
        <dbReference type="ARBA" id="ARBA00023027"/>
    </source>
</evidence>
<name>V6LUG1_9EUKA</name>
<proteinExistence type="inferred from homology"/>
<comment type="similarity">
    <text evidence="1">Belongs to the deoxyhypusine synthase family.</text>
</comment>
<protein>
    <submittedName>
        <fullName evidence="3">Deoxyhypusine synthase</fullName>
    </submittedName>
</protein>
<dbReference type="InterPro" id="IPR036982">
    <property type="entry name" value="Deoxyhypusine_synthase_sf"/>
</dbReference>
<organism evidence="3">
    <name type="scientific">Spironucleus salmonicida</name>
    <dbReference type="NCBI Taxonomy" id="348837"/>
    <lineage>
        <taxon>Eukaryota</taxon>
        <taxon>Metamonada</taxon>
        <taxon>Diplomonadida</taxon>
        <taxon>Hexamitidae</taxon>
        <taxon>Hexamitinae</taxon>
        <taxon>Spironucleus</taxon>
    </lineage>
</organism>
<dbReference type="EMBL" id="KI545997">
    <property type="protein sequence ID" value="EST48205.1"/>
    <property type="molecule type" value="Genomic_DNA"/>
</dbReference>
<dbReference type="OrthoDB" id="294378at2759"/>
<evidence type="ECO:0000313" key="5">
    <source>
        <dbReference type="Proteomes" id="UP000018208"/>
    </source>
</evidence>
<reference evidence="4" key="2">
    <citation type="submission" date="2020-12" db="EMBL/GenBank/DDBJ databases">
        <title>New Spironucleus salmonicida genome in near-complete chromosomes.</title>
        <authorList>
            <person name="Xu F."/>
            <person name="Kurt Z."/>
            <person name="Jimenez-Gonzalez A."/>
            <person name="Astvaldsson A."/>
            <person name="Andersson J.O."/>
            <person name="Svard S.G."/>
        </authorList>
    </citation>
    <scope>NUCLEOTIDE SEQUENCE</scope>
    <source>
        <strain evidence="4">ATCC 50377</strain>
    </source>
</reference>
<evidence type="ECO:0000256" key="1">
    <source>
        <dbReference type="ARBA" id="ARBA00009892"/>
    </source>
</evidence>
<dbReference type="AlphaFoldDB" id="V6LUG1"/>
<reference evidence="3 4" key="1">
    <citation type="journal article" date="2014" name="PLoS Genet.">
        <title>The Genome of Spironucleus salmonicida Highlights a Fish Pathogen Adapted to Fluctuating Environments.</title>
        <authorList>
            <person name="Xu F."/>
            <person name="Jerlstrom-Hultqvist J."/>
            <person name="Einarsson E."/>
            <person name="Astvaldsson A."/>
            <person name="Svard S.G."/>
            <person name="Andersson J.O."/>
        </authorList>
    </citation>
    <scope>NUCLEOTIDE SEQUENCE</scope>
    <source>
        <strain evidence="4">ATCC 50377</strain>
    </source>
</reference>